<feature type="transmembrane region" description="Helical" evidence="7">
    <location>
        <begin position="238"/>
        <end position="263"/>
    </location>
</feature>
<evidence type="ECO:0000256" key="7">
    <source>
        <dbReference type="RuleBase" id="RU363032"/>
    </source>
</evidence>
<dbReference type="Proteomes" id="UP001652445">
    <property type="component" value="Unassembled WGS sequence"/>
</dbReference>
<protein>
    <submittedName>
        <fullName evidence="9">ABC transporter permease</fullName>
    </submittedName>
</protein>
<feature type="domain" description="ABC transmembrane type-1" evidence="8">
    <location>
        <begin position="95"/>
        <end position="302"/>
    </location>
</feature>
<accession>A0ABT2UJ78</accession>
<comment type="caution">
    <text evidence="9">The sequence shown here is derived from an EMBL/GenBank/DDBJ whole genome shotgun (WGS) entry which is preliminary data.</text>
</comment>
<keyword evidence="10" id="KW-1185">Reference proteome</keyword>
<evidence type="ECO:0000256" key="5">
    <source>
        <dbReference type="ARBA" id="ARBA00022989"/>
    </source>
</evidence>
<dbReference type="Pfam" id="PF19300">
    <property type="entry name" value="BPD_transp_1_N"/>
    <property type="match status" value="1"/>
</dbReference>
<feature type="transmembrane region" description="Helical" evidence="7">
    <location>
        <begin position="176"/>
        <end position="196"/>
    </location>
</feature>
<dbReference type="InterPro" id="IPR000515">
    <property type="entry name" value="MetI-like"/>
</dbReference>
<evidence type="ECO:0000259" key="8">
    <source>
        <dbReference type="PROSITE" id="PS50928"/>
    </source>
</evidence>
<feature type="transmembrane region" description="Helical" evidence="7">
    <location>
        <begin position="99"/>
        <end position="119"/>
    </location>
</feature>
<sequence>MFSYIVRRLLIAIPVLLGVTVLNFIIMNMAPGNPVEMMIDPNTSAAEIEAKKELLGLNAPLYVQYYHWIENVLQGNLGFSLTTFQPVSQLIAERIGPTVLLMGASLLLGIVIAIPLGILSATRQYSKLDYFATGGSFLGISVPHFFLGLGLIYVFALELKWLPSGGMKTLGGDGGFGDRFVHLILPMLVLGIGIAGKKLRYVRASMLEILGQDYLRTARAKGLREFVVINKHALRNALIPIITVIGFEIPVLLGGAVVTEQIFSWPGIGQLTMSSIMSRDYPTLMGLNLLAAFMVLAANLLTDVAYSVADPRIKYK</sequence>
<dbReference type="InterPro" id="IPR045621">
    <property type="entry name" value="BPD_transp_1_N"/>
</dbReference>
<dbReference type="PROSITE" id="PS50928">
    <property type="entry name" value="ABC_TM1"/>
    <property type="match status" value="1"/>
</dbReference>
<feature type="transmembrane region" description="Helical" evidence="7">
    <location>
        <begin position="131"/>
        <end position="156"/>
    </location>
</feature>
<feature type="transmembrane region" description="Helical" evidence="7">
    <location>
        <begin position="9"/>
        <end position="30"/>
    </location>
</feature>
<evidence type="ECO:0000256" key="4">
    <source>
        <dbReference type="ARBA" id="ARBA00022692"/>
    </source>
</evidence>
<evidence type="ECO:0000256" key="3">
    <source>
        <dbReference type="ARBA" id="ARBA00022475"/>
    </source>
</evidence>
<dbReference type="SUPFAM" id="SSF161098">
    <property type="entry name" value="MetI-like"/>
    <property type="match status" value="1"/>
</dbReference>
<comment type="subcellular location">
    <subcellularLocation>
        <location evidence="1 7">Cell membrane</location>
        <topology evidence="1 7">Multi-pass membrane protein</topology>
    </subcellularLocation>
</comment>
<dbReference type="EMBL" id="JAOQIO010000065">
    <property type="protein sequence ID" value="MCU6793704.1"/>
    <property type="molecule type" value="Genomic_DNA"/>
</dbReference>
<evidence type="ECO:0000313" key="9">
    <source>
        <dbReference type="EMBL" id="MCU6793704.1"/>
    </source>
</evidence>
<evidence type="ECO:0000256" key="1">
    <source>
        <dbReference type="ARBA" id="ARBA00004651"/>
    </source>
</evidence>
<dbReference type="CDD" id="cd06261">
    <property type="entry name" value="TM_PBP2"/>
    <property type="match status" value="1"/>
</dbReference>
<dbReference type="Gene3D" id="1.10.3720.10">
    <property type="entry name" value="MetI-like"/>
    <property type="match status" value="1"/>
</dbReference>
<keyword evidence="6 7" id="KW-0472">Membrane</keyword>
<evidence type="ECO:0000256" key="2">
    <source>
        <dbReference type="ARBA" id="ARBA00022448"/>
    </source>
</evidence>
<comment type="similarity">
    <text evidence="7">Belongs to the binding-protein-dependent transport system permease family.</text>
</comment>
<name>A0ABT2UJ78_9BACL</name>
<dbReference type="InterPro" id="IPR035906">
    <property type="entry name" value="MetI-like_sf"/>
</dbReference>
<evidence type="ECO:0000256" key="6">
    <source>
        <dbReference type="ARBA" id="ARBA00023136"/>
    </source>
</evidence>
<dbReference type="PANTHER" id="PTHR43163:SF6">
    <property type="entry name" value="DIPEPTIDE TRANSPORT SYSTEM PERMEASE PROTEIN DPPB-RELATED"/>
    <property type="match status" value="1"/>
</dbReference>
<dbReference type="Pfam" id="PF00528">
    <property type="entry name" value="BPD_transp_1"/>
    <property type="match status" value="1"/>
</dbReference>
<organism evidence="9 10">
    <name type="scientific">Paenibacillus baimaensis</name>
    <dbReference type="NCBI Taxonomy" id="2982185"/>
    <lineage>
        <taxon>Bacteria</taxon>
        <taxon>Bacillati</taxon>
        <taxon>Bacillota</taxon>
        <taxon>Bacilli</taxon>
        <taxon>Bacillales</taxon>
        <taxon>Paenibacillaceae</taxon>
        <taxon>Paenibacillus</taxon>
    </lineage>
</organism>
<proteinExistence type="inferred from homology"/>
<keyword evidence="3" id="KW-1003">Cell membrane</keyword>
<evidence type="ECO:0000313" key="10">
    <source>
        <dbReference type="Proteomes" id="UP001652445"/>
    </source>
</evidence>
<reference evidence="9 10" key="1">
    <citation type="submission" date="2022-09" db="EMBL/GenBank/DDBJ databases">
        <authorList>
            <person name="Han X.L."/>
            <person name="Wang Q."/>
            <person name="Lu T."/>
        </authorList>
    </citation>
    <scope>NUCLEOTIDE SEQUENCE [LARGE SCALE GENOMIC DNA]</scope>
    <source>
        <strain evidence="9 10">WQ 127069</strain>
    </source>
</reference>
<keyword evidence="4 7" id="KW-0812">Transmembrane</keyword>
<dbReference type="RefSeq" id="WP_262684938.1">
    <property type="nucleotide sequence ID" value="NZ_JAOQIO010000065.1"/>
</dbReference>
<keyword evidence="5 7" id="KW-1133">Transmembrane helix</keyword>
<feature type="transmembrane region" description="Helical" evidence="7">
    <location>
        <begin position="283"/>
        <end position="306"/>
    </location>
</feature>
<keyword evidence="2 7" id="KW-0813">Transport</keyword>
<dbReference type="PANTHER" id="PTHR43163">
    <property type="entry name" value="DIPEPTIDE TRANSPORT SYSTEM PERMEASE PROTEIN DPPB-RELATED"/>
    <property type="match status" value="1"/>
</dbReference>
<gene>
    <name evidence="9" type="ORF">OB236_16480</name>
</gene>